<comment type="caution">
    <text evidence="2">The sequence shown here is derived from an EMBL/GenBank/DDBJ whole genome shotgun (WGS) entry which is preliminary data.</text>
</comment>
<sequence>MTVKIERAEMKLRNKLEDVAIVFAGLGKATKPLLNQILIQPRTQGITFDTLETTILEDSALDTPDTPGCCEETAHDPQQEDDDASTSEQGPSDGQKEKNKKEKSSMKSKAHRPHHLKIPKALQRSFSAQSNGNQQAKAISVAVFLVEKVGRLLNLEYGKDTTAGLICKMMVENLAMSSQAKDVFCIWLVSPLLQLQLKDHHQPLRMRMKWPDLLRRFTAASTEMIEKDDPILSFQRNSFFPLQDERKV</sequence>
<protein>
    <submittedName>
        <fullName evidence="2">Uncharacterized protein</fullName>
    </submittedName>
</protein>
<evidence type="ECO:0000256" key="1">
    <source>
        <dbReference type="SAM" id="MobiDB-lite"/>
    </source>
</evidence>
<dbReference type="PANTHER" id="PTHR13283:SF10">
    <property type="entry name" value="FERM DOMAIN-CONTAINING PROTEIN 8"/>
    <property type="match status" value="1"/>
</dbReference>
<dbReference type="EMBL" id="CACRXK020016514">
    <property type="protein sequence ID" value="CAB4029944.1"/>
    <property type="molecule type" value="Genomic_DNA"/>
</dbReference>
<reference evidence="2" key="1">
    <citation type="submission" date="2020-04" db="EMBL/GenBank/DDBJ databases">
        <authorList>
            <person name="Alioto T."/>
            <person name="Alioto T."/>
            <person name="Gomez Garrido J."/>
        </authorList>
    </citation>
    <scope>NUCLEOTIDE SEQUENCE</scope>
    <source>
        <strain evidence="2">A484AB</strain>
    </source>
</reference>
<dbReference type="PANTHER" id="PTHR13283">
    <property type="entry name" value="KREV INTERACTION TRAPPED 1-RELATED"/>
    <property type="match status" value="1"/>
</dbReference>
<feature type="compositionally biased region" description="Basic residues" evidence="1">
    <location>
        <begin position="106"/>
        <end position="116"/>
    </location>
</feature>
<organism evidence="2 3">
    <name type="scientific">Paramuricea clavata</name>
    <name type="common">Red gorgonian</name>
    <name type="synonym">Violescent sea-whip</name>
    <dbReference type="NCBI Taxonomy" id="317549"/>
    <lineage>
        <taxon>Eukaryota</taxon>
        <taxon>Metazoa</taxon>
        <taxon>Cnidaria</taxon>
        <taxon>Anthozoa</taxon>
        <taxon>Octocorallia</taxon>
        <taxon>Malacalcyonacea</taxon>
        <taxon>Plexauridae</taxon>
        <taxon>Paramuricea</taxon>
    </lineage>
</organism>
<gene>
    <name evidence="2" type="ORF">PACLA_8A037314</name>
</gene>
<dbReference type="AlphaFoldDB" id="A0A7D9L912"/>
<keyword evidence="3" id="KW-1185">Reference proteome</keyword>
<name>A0A7D9L912_PARCT</name>
<dbReference type="Proteomes" id="UP001152795">
    <property type="component" value="Unassembled WGS sequence"/>
</dbReference>
<proteinExistence type="predicted"/>
<accession>A0A7D9L912</accession>
<dbReference type="InterPro" id="IPR051594">
    <property type="entry name" value="KRIT1/FRMD8"/>
</dbReference>
<dbReference type="OrthoDB" id="2142533at2759"/>
<feature type="compositionally biased region" description="Basic and acidic residues" evidence="1">
    <location>
        <begin position="94"/>
        <end position="105"/>
    </location>
</feature>
<dbReference type="GO" id="GO:0005886">
    <property type="term" value="C:plasma membrane"/>
    <property type="evidence" value="ECO:0007669"/>
    <property type="project" value="TreeGrafter"/>
</dbReference>
<evidence type="ECO:0000313" key="3">
    <source>
        <dbReference type="Proteomes" id="UP001152795"/>
    </source>
</evidence>
<evidence type="ECO:0000313" key="2">
    <source>
        <dbReference type="EMBL" id="CAB4029944.1"/>
    </source>
</evidence>
<feature type="region of interest" description="Disordered" evidence="1">
    <location>
        <begin position="59"/>
        <end position="116"/>
    </location>
</feature>
<dbReference type="Gene3D" id="3.10.20.90">
    <property type="entry name" value="Phosphatidylinositol 3-kinase Catalytic Subunit, Chain A, domain 1"/>
    <property type="match status" value="1"/>
</dbReference>